<evidence type="ECO:0000313" key="3">
    <source>
        <dbReference type="Proteomes" id="UP000607653"/>
    </source>
</evidence>
<organism evidence="2 3">
    <name type="scientific">Nelumbo nucifera</name>
    <name type="common">Sacred lotus</name>
    <dbReference type="NCBI Taxonomy" id="4432"/>
    <lineage>
        <taxon>Eukaryota</taxon>
        <taxon>Viridiplantae</taxon>
        <taxon>Streptophyta</taxon>
        <taxon>Embryophyta</taxon>
        <taxon>Tracheophyta</taxon>
        <taxon>Spermatophyta</taxon>
        <taxon>Magnoliopsida</taxon>
        <taxon>Proteales</taxon>
        <taxon>Nelumbonaceae</taxon>
        <taxon>Nelumbo</taxon>
    </lineage>
</organism>
<accession>A0A822ZEA5</accession>
<evidence type="ECO:0000256" key="1">
    <source>
        <dbReference type="SAM" id="MobiDB-lite"/>
    </source>
</evidence>
<protein>
    <submittedName>
        <fullName evidence="2">Uncharacterized protein</fullName>
    </submittedName>
</protein>
<dbReference type="Proteomes" id="UP000607653">
    <property type="component" value="Unassembled WGS sequence"/>
</dbReference>
<dbReference type="AlphaFoldDB" id="A0A822ZEA5"/>
<feature type="region of interest" description="Disordered" evidence="1">
    <location>
        <begin position="1"/>
        <end position="50"/>
    </location>
</feature>
<reference evidence="2 3" key="1">
    <citation type="journal article" date="2020" name="Mol. Biol. Evol.">
        <title>Distinct Expression and Methylation Patterns for Genes with Different Fates following a Single Whole-Genome Duplication in Flowering Plants.</title>
        <authorList>
            <person name="Shi T."/>
            <person name="Rahmani R.S."/>
            <person name="Gugger P.F."/>
            <person name="Wang M."/>
            <person name="Li H."/>
            <person name="Zhang Y."/>
            <person name="Li Z."/>
            <person name="Wang Q."/>
            <person name="Van de Peer Y."/>
            <person name="Marchal K."/>
            <person name="Chen J."/>
        </authorList>
    </citation>
    <scope>NUCLEOTIDE SEQUENCE [LARGE SCALE GENOMIC DNA]</scope>
    <source>
        <tissue evidence="2">Leaf</tissue>
    </source>
</reference>
<gene>
    <name evidence="2" type="ORF">HUJ06_000301</name>
</gene>
<keyword evidence="3" id="KW-1185">Reference proteome</keyword>
<name>A0A822ZEA5_NELNU</name>
<sequence>MPELRSGARQARLRSKRLDDLQPSSQHPDQAENCALPAPNRTGRRVGAGRGRGCNATAVAKGPSGATPARAIPAGRGRANRLIDLDPEAPHEVLPEAAKLAINQAEGVGDKDLAMEGGSAEKLVGVEEEACTDPVPERVCTSCPVFCFKYLCFSHIHAVLMLLISKKKWSCVVDPMPESKQYH</sequence>
<evidence type="ECO:0000313" key="2">
    <source>
        <dbReference type="EMBL" id="DAD42071.1"/>
    </source>
</evidence>
<proteinExistence type="predicted"/>
<comment type="caution">
    <text evidence="2">The sequence shown here is derived from an EMBL/GenBank/DDBJ whole genome shotgun (WGS) entry which is preliminary data.</text>
</comment>
<dbReference type="EMBL" id="DUZY01000006">
    <property type="protein sequence ID" value="DAD42071.1"/>
    <property type="molecule type" value="Genomic_DNA"/>
</dbReference>